<evidence type="ECO:0000256" key="1">
    <source>
        <dbReference type="ARBA" id="ARBA00001968"/>
    </source>
</evidence>
<dbReference type="GO" id="GO:0046872">
    <property type="term" value="F:metal ion binding"/>
    <property type="evidence" value="ECO:0007669"/>
    <property type="project" value="UniProtKB-KW"/>
</dbReference>
<organism evidence="4 5">
    <name type="scientific">Oedothorax gibbosus</name>
    <dbReference type="NCBI Taxonomy" id="931172"/>
    <lineage>
        <taxon>Eukaryota</taxon>
        <taxon>Metazoa</taxon>
        <taxon>Ecdysozoa</taxon>
        <taxon>Arthropoda</taxon>
        <taxon>Chelicerata</taxon>
        <taxon>Arachnida</taxon>
        <taxon>Araneae</taxon>
        <taxon>Araneomorphae</taxon>
        <taxon>Entelegynae</taxon>
        <taxon>Araneoidea</taxon>
        <taxon>Linyphiidae</taxon>
        <taxon>Erigoninae</taxon>
        <taxon>Oedothorax</taxon>
    </lineage>
</organism>
<reference evidence="4 5" key="1">
    <citation type="journal article" date="2022" name="Nat. Ecol. Evol.">
        <title>A masculinizing supergene underlies an exaggerated male reproductive morph in a spider.</title>
        <authorList>
            <person name="Hendrickx F."/>
            <person name="De Corte Z."/>
            <person name="Sonet G."/>
            <person name="Van Belleghem S.M."/>
            <person name="Kostlbacher S."/>
            <person name="Vangestel C."/>
        </authorList>
    </citation>
    <scope>NUCLEOTIDE SEQUENCE [LARGE SCALE GENOMIC DNA]</scope>
    <source>
        <strain evidence="4">W744_W776</strain>
    </source>
</reference>
<feature type="domain" description="DDE Tnp4" evidence="3">
    <location>
        <begin position="5"/>
        <end position="68"/>
    </location>
</feature>
<dbReference type="InterPro" id="IPR027806">
    <property type="entry name" value="HARBI1_dom"/>
</dbReference>
<protein>
    <recommendedName>
        <fullName evidence="3">DDE Tnp4 domain-containing protein</fullName>
    </recommendedName>
</protein>
<dbReference type="AlphaFoldDB" id="A0AAV6TZ32"/>
<keyword evidence="2" id="KW-0479">Metal-binding</keyword>
<comment type="cofactor">
    <cofactor evidence="1">
        <name>a divalent metal cation</name>
        <dbReference type="ChEBI" id="CHEBI:60240"/>
    </cofactor>
</comment>
<evidence type="ECO:0000256" key="2">
    <source>
        <dbReference type="ARBA" id="ARBA00022723"/>
    </source>
</evidence>
<dbReference type="Proteomes" id="UP000827092">
    <property type="component" value="Unassembled WGS sequence"/>
</dbReference>
<comment type="caution">
    <text evidence="4">The sequence shown here is derived from an EMBL/GenBank/DDBJ whole genome shotgun (WGS) entry which is preliminary data.</text>
</comment>
<dbReference type="EMBL" id="JAFNEN010000849">
    <property type="protein sequence ID" value="KAG8176808.1"/>
    <property type="molecule type" value="Genomic_DNA"/>
</dbReference>
<evidence type="ECO:0000259" key="3">
    <source>
        <dbReference type="Pfam" id="PF13359"/>
    </source>
</evidence>
<evidence type="ECO:0000313" key="4">
    <source>
        <dbReference type="EMBL" id="KAG8176808.1"/>
    </source>
</evidence>
<accession>A0AAV6TZ32</accession>
<keyword evidence="5" id="KW-1185">Reference proteome</keyword>
<evidence type="ECO:0000313" key="5">
    <source>
        <dbReference type="Proteomes" id="UP000827092"/>
    </source>
</evidence>
<dbReference type="Pfam" id="PF13359">
    <property type="entry name" value="DDE_Tnp_4"/>
    <property type="match status" value="1"/>
</dbReference>
<name>A0AAV6TZ32_9ARAC</name>
<gene>
    <name evidence="4" type="ORF">JTE90_003436</name>
</gene>
<sequence>MQEHVIHPFGGHNLTVKQRTFNYRLSRTGRFVECAFGISTNKWRIFHKPLIMSGNKAMAVIKCCILLHILVREVGIDVDYPTGDSDDTATFE</sequence>
<proteinExistence type="predicted"/>